<accession>A0A2V4XM01</accession>
<keyword evidence="1" id="KW-0812">Transmembrane</keyword>
<keyword evidence="1" id="KW-1133">Transmembrane helix</keyword>
<feature type="transmembrane region" description="Helical" evidence="1">
    <location>
        <begin position="100"/>
        <end position="125"/>
    </location>
</feature>
<keyword evidence="1" id="KW-0472">Membrane</keyword>
<dbReference type="InterPro" id="IPR021354">
    <property type="entry name" value="DUF2975"/>
</dbReference>
<dbReference type="EMBL" id="QJTD01000001">
    <property type="protein sequence ID" value="PYE83109.1"/>
    <property type="molecule type" value="Genomic_DNA"/>
</dbReference>
<keyword evidence="3" id="KW-1185">Reference proteome</keyword>
<protein>
    <recommendedName>
        <fullName evidence="4">DUF2975 family protein</fullName>
    </recommendedName>
</protein>
<evidence type="ECO:0000313" key="3">
    <source>
        <dbReference type="Proteomes" id="UP000248054"/>
    </source>
</evidence>
<dbReference type="RefSeq" id="WP_110474058.1">
    <property type="nucleotide sequence ID" value="NZ_BMWQ01000001.1"/>
</dbReference>
<dbReference type="OrthoDB" id="1448668at2"/>
<dbReference type="Pfam" id="PF11188">
    <property type="entry name" value="DUF2975"/>
    <property type="match status" value="1"/>
</dbReference>
<feature type="transmembrane region" description="Helical" evidence="1">
    <location>
        <begin position="131"/>
        <end position="151"/>
    </location>
</feature>
<dbReference type="Proteomes" id="UP000248054">
    <property type="component" value="Unassembled WGS sequence"/>
</dbReference>
<evidence type="ECO:0008006" key="4">
    <source>
        <dbReference type="Google" id="ProtNLM"/>
    </source>
</evidence>
<reference evidence="2 3" key="1">
    <citation type="submission" date="2018-06" db="EMBL/GenBank/DDBJ databases">
        <title>Genomic Encyclopedia of Type Strains, Phase III (KMG-III): the genomes of soil and plant-associated and newly described type strains.</title>
        <authorList>
            <person name="Whitman W."/>
        </authorList>
    </citation>
    <scope>NUCLEOTIDE SEQUENCE [LARGE SCALE GENOMIC DNA]</scope>
    <source>
        <strain evidence="2 3">CECT 7945</strain>
    </source>
</reference>
<sequence length="169" mass="19356">MRKLVVLKSVVDFIWIVTCIPAIPLLLFFTVFIFINPDALDILFDIDYSILKTPIITVQVFALLSVILAFISIYCFYLFRKTLRYFQKVKPFHDQVIQNFYKIGYLLSGVGVTASVLFVVAQLLFKGQFKIHLGITPSLMLICLGLFFMVLSEVFKVAKNAKQENDLTI</sequence>
<gene>
    <name evidence="2" type="ORF">DFQ11_101540</name>
</gene>
<name>A0A2V4XM01_9FLAO</name>
<evidence type="ECO:0000256" key="1">
    <source>
        <dbReference type="SAM" id="Phobius"/>
    </source>
</evidence>
<feature type="transmembrane region" description="Helical" evidence="1">
    <location>
        <begin position="12"/>
        <end position="35"/>
    </location>
</feature>
<comment type="caution">
    <text evidence="2">The sequence shown here is derived from an EMBL/GenBank/DDBJ whole genome shotgun (WGS) entry which is preliminary data.</text>
</comment>
<proteinExistence type="predicted"/>
<evidence type="ECO:0000313" key="2">
    <source>
        <dbReference type="EMBL" id="PYE83109.1"/>
    </source>
</evidence>
<feature type="transmembrane region" description="Helical" evidence="1">
    <location>
        <begin position="55"/>
        <end position="79"/>
    </location>
</feature>
<dbReference type="AlphaFoldDB" id="A0A2V4XM01"/>
<organism evidence="2 3">
    <name type="scientific">Winogradskyella epiphytica</name>
    <dbReference type="NCBI Taxonomy" id="262005"/>
    <lineage>
        <taxon>Bacteria</taxon>
        <taxon>Pseudomonadati</taxon>
        <taxon>Bacteroidota</taxon>
        <taxon>Flavobacteriia</taxon>
        <taxon>Flavobacteriales</taxon>
        <taxon>Flavobacteriaceae</taxon>
        <taxon>Winogradskyella</taxon>
    </lineage>
</organism>